<evidence type="ECO:0000313" key="1">
    <source>
        <dbReference type="EMBL" id="KKN98452.1"/>
    </source>
</evidence>
<gene>
    <name evidence="1" type="ORF">LCGC14_0145610</name>
</gene>
<reference evidence="1" key="1">
    <citation type="journal article" date="2015" name="Nature">
        <title>Complex archaea that bridge the gap between prokaryotes and eukaryotes.</title>
        <authorList>
            <person name="Spang A."/>
            <person name="Saw J.H."/>
            <person name="Jorgensen S.L."/>
            <person name="Zaremba-Niedzwiedzka K."/>
            <person name="Martijn J."/>
            <person name="Lind A.E."/>
            <person name="van Eijk R."/>
            <person name="Schleper C."/>
            <person name="Guy L."/>
            <person name="Ettema T.J."/>
        </authorList>
    </citation>
    <scope>NUCLEOTIDE SEQUENCE</scope>
</reference>
<accession>A0A0F9VF96</accession>
<name>A0A0F9VF96_9ZZZZ</name>
<sequence length="179" mass="20162">MGKRVRQSSKDAWKKIKENGLLSWTRWKVYHLLYMNGPLTGREINDIHKTNSGHKRLSELRNLGVVQEAGKKICSITGMNVIAWDVTDRLPIALPDKDKPIMTYTIEVFPDGNSKVKIKGTPKHPTPPSSYKYANSSFAQQKGVKKSGEKLAYNGKGAMQLNLWTGTEKFSLKQSELDT</sequence>
<dbReference type="EMBL" id="LAZR01000051">
    <property type="protein sequence ID" value="KKN98452.1"/>
    <property type="molecule type" value="Genomic_DNA"/>
</dbReference>
<organism evidence="1">
    <name type="scientific">marine sediment metagenome</name>
    <dbReference type="NCBI Taxonomy" id="412755"/>
    <lineage>
        <taxon>unclassified sequences</taxon>
        <taxon>metagenomes</taxon>
        <taxon>ecological metagenomes</taxon>
    </lineage>
</organism>
<proteinExistence type="predicted"/>
<comment type="caution">
    <text evidence="1">The sequence shown here is derived from an EMBL/GenBank/DDBJ whole genome shotgun (WGS) entry which is preliminary data.</text>
</comment>
<dbReference type="AlphaFoldDB" id="A0A0F9VF96"/>
<protein>
    <submittedName>
        <fullName evidence="1">Uncharacterized protein</fullName>
    </submittedName>
</protein>